<reference evidence="3 4" key="1">
    <citation type="journal article" date="2014" name="Int. J. Syst. Evol. Microbiol.">
        <title>Complete genome sequence of Corynebacterium casei LMG S-19264T (=DSM 44701T), isolated from a smear-ripened cheese.</title>
        <authorList>
            <consortium name="US DOE Joint Genome Institute (JGI-PGF)"/>
            <person name="Walter F."/>
            <person name="Albersmeier A."/>
            <person name="Kalinowski J."/>
            <person name="Ruckert C."/>
        </authorList>
    </citation>
    <scope>NUCLEOTIDE SEQUENCE [LARGE SCALE GENOMIC DNA]</scope>
    <source>
        <strain evidence="3 4">NBRC 112289</strain>
    </source>
</reference>
<dbReference type="Proteomes" id="UP001157160">
    <property type="component" value="Unassembled WGS sequence"/>
</dbReference>
<proteinExistence type="predicted"/>
<feature type="domain" description="CT398-like coiled coil hairpin" evidence="2">
    <location>
        <begin position="16"/>
        <end position="194"/>
    </location>
</feature>
<evidence type="ECO:0000259" key="2">
    <source>
        <dbReference type="Pfam" id="PF24481"/>
    </source>
</evidence>
<name>A0AA37X8J8_9MICO</name>
<dbReference type="Gene3D" id="1.10.287.1490">
    <property type="match status" value="1"/>
</dbReference>
<accession>A0AA37X8J8</accession>
<evidence type="ECO:0000313" key="4">
    <source>
        <dbReference type="Proteomes" id="UP001157160"/>
    </source>
</evidence>
<sequence>MALTASPQDQARLLDLQGLDTRVRQIEHRATALPEHAEITALAGQGVALRSRLSAATGAWEDNQTEIRRLESDVEVVEARAKRDRDRLQTSTSVKDVQALEAELVSLAKRRSDLEDIELELMEAAEGLRAELDAAQVEHASLQGRIGLAEQSRDAALAELRAEQEQVEGERERLAASLPEELVALYEKQRARYGYGASLLRARVSSAAGVALTESDLAGIRTAAPDAVLLCPESQAILVRTDESGL</sequence>
<feature type="coiled-coil region" evidence="1">
    <location>
        <begin position="67"/>
        <end position="177"/>
    </location>
</feature>
<gene>
    <name evidence="3" type="ORF">GCM10025874_09420</name>
</gene>
<keyword evidence="1" id="KW-0175">Coiled coil</keyword>
<protein>
    <recommendedName>
        <fullName evidence="2">CT398-like coiled coil hairpin domain-containing protein</fullName>
    </recommendedName>
</protein>
<evidence type="ECO:0000313" key="3">
    <source>
        <dbReference type="EMBL" id="GMA27689.1"/>
    </source>
</evidence>
<evidence type="ECO:0000256" key="1">
    <source>
        <dbReference type="SAM" id="Coils"/>
    </source>
</evidence>
<dbReference type="InterPro" id="IPR056003">
    <property type="entry name" value="CT398_CC_hairpin"/>
</dbReference>
<dbReference type="Pfam" id="PF24481">
    <property type="entry name" value="CT398_CC"/>
    <property type="match status" value="1"/>
</dbReference>
<comment type="caution">
    <text evidence="3">The sequence shown here is derived from an EMBL/GenBank/DDBJ whole genome shotgun (WGS) entry which is preliminary data.</text>
</comment>
<organism evidence="3 4">
    <name type="scientific">Arenivirga flava</name>
    <dbReference type="NCBI Taxonomy" id="1930060"/>
    <lineage>
        <taxon>Bacteria</taxon>
        <taxon>Bacillati</taxon>
        <taxon>Actinomycetota</taxon>
        <taxon>Actinomycetes</taxon>
        <taxon>Micrococcales</taxon>
        <taxon>Microbacteriaceae</taxon>
        <taxon>Arenivirga</taxon>
    </lineage>
</organism>
<keyword evidence="4" id="KW-1185">Reference proteome</keyword>
<dbReference type="AlphaFoldDB" id="A0AA37X8J8"/>
<dbReference type="EMBL" id="BSUL01000001">
    <property type="protein sequence ID" value="GMA27689.1"/>
    <property type="molecule type" value="Genomic_DNA"/>
</dbReference>
<dbReference type="RefSeq" id="WP_284230468.1">
    <property type="nucleotide sequence ID" value="NZ_BSUL01000001.1"/>
</dbReference>